<evidence type="ECO:0000313" key="4">
    <source>
        <dbReference type="Proteomes" id="UP000678016"/>
    </source>
</evidence>
<reference evidence="4" key="1">
    <citation type="submission" date="2021-05" db="EMBL/GenBank/DDBJ databases">
        <title>Direct Submission.</title>
        <authorList>
            <person name="Li K."/>
            <person name="Gao J."/>
        </authorList>
    </citation>
    <scope>NUCLEOTIDE SEQUENCE [LARGE SCALE GENOMIC DNA]</scope>
    <source>
        <strain evidence="4">HDS12</strain>
    </source>
</reference>
<proteinExistence type="predicted"/>
<evidence type="ECO:0000259" key="2">
    <source>
        <dbReference type="Pfam" id="PF23275"/>
    </source>
</evidence>
<dbReference type="Proteomes" id="UP000678016">
    <property type="component" value="Chromosome"/>
</dbReference>
<protein>
    <recommendedName>
        <fullName evidence="2">TPR repeat domain-containing protein</fullName>
    </recommendedName>
</protein>
<dbReference type="InterPro" id="IPR057037">
    <property type="entry name" value="TPR_rep_actino"/>
</dbReference>
<dbReference type="EMBL" id="CP074132">
    <property type="protein sequence ID" value="QUX31122.1"/>
    <property type="molecule type" value="Genomic_DNA"/>
</dbReference>
<accession>A0ABX8CAQ7</accession>
<dbReference type="RefSeq" id="WP_212643816.1">
    <property type="nucleotide sequence ID" value="NZ_CP074132.1"/>
</dbReference>
<gene>
    <name evidence="3" type="ORF">KGD83_11885</name>
</gene>
<sequence length="896" mass="98852">MATFDLSFEPRSTTANPEAIRTRAEELTILQARLLGRSDDLTGQFNSTATQFTDLLAWNVKGLSEEDYQYWRDAGVAITYAASKLEEWAQHVEEFKDEREAQNTEWFDFRTKKEGEIPADFQGQTITAAHPERGGVFGISDASKCRDIYDEVAAKLTELQERERTNYRNFEEHADEVAADLGEGPTKANVQALIDAGINSWAFYNLDPNRYTMLVDGQELTEENAQEWADQLSSYWSGDKPLDENYHELMLMMSMVTTNAMQAQQGGTGYRSEEMDFLDVFYDELERSQPGGVIDIPASMEGDHLTDEEREHALGVLGDGLLALSDPHVGGGYYDLPPSVREAAEGPHLTPSGSTPPSSHAWAEDARSLAAMLGNAHESMEPGYTLSMTLSLSMGMYSDEYSAVMDQFIPEDDVLSLMDVANRNEDAMHDLFAGAENEDGEREPYVHPNLMGTYHGEEGQFQRFSPHTEQWGSPEEMINTAVEGLFTHPWEDNGETVGDMIEWIAQDAHSQDQEERDRAGRAAAGFVEMITTAEMHEALTNTGVDIEGTDYSNASFTAFNTELADNLADIFDAYIFGFAHSDPSETSVALDEDGNEMFDESGEPVEEEIATTGVGNYDSEHNWFEIGLEERLSFMEYLMGNDDTAVRTIGSASTYQGLLMETYLETGDQYAAGRGSATLSSLIDNALLEESGRRQLDQQEAHERKEMLYGLSLETSAELASGIPVIGESLSQGLGLGAEWLTGILAGDEPVVSPRLPIGQSDESNRSEQRIMILEHILNSRVGNFESPPPQEYIDILIESGAAERRSDGSMAIDIDSEVWQDEGHDAGEFDDLDDVVASALENTTFSTSDRGLKNGQDMAGAFGEAYGDRHKLIDGILNPQEEAEKTEEEGEAGGG</sequence>
<evidence type="ECO:0000313" key="3">
    <source>
        <dbReference type="EMBL" id="QUX31122.1"/>
    </source>
</evidence>
<dbReference type="Pfam" id="PF23275">
    <property type="entry name" value="TPR_23"/>
    <property type="match status" value="1"/>
</dbReference>
<name>A0ABX8CAQ7_9ACTN</name>
<evidence type="ECO:0000256" key="1">
    <source>
        <dbReference type="SAM" id="MobiDB-lite"/>
    </source>
</evidence>
<organism evidence="3 4">
    <name type="scientific">Nocardiopsis akebiae</name>
    <dbReference type="NCBI Taxonomy" id="2831968"/>
    <lineage>
        <taxon>Bacteria</taxon>
        <taxon>Bacillati</taxon>
        <taxon>Actinomycetota</taxon>
        <taxon>Actinomycetes</taxon>
        <taxon>Streptosporangiales</taxon>
        <taxon>Nocardiopsidaceae</taxon>
        <taxon>Nocardiopsis</taxon>
    </lineage>
</organism>
<feature type="domain" description="TPR repeat" evidence="2">
    <location>
        <begin position="270"/>
        <end position="503"/>
    </location>
</feature>
<feature type="region of interest" description="Disordered" evidence="1">
    <location>
        <begin position="338"/>
        <end position="361"/>
    </location>
</feature>
<keyword evidence="4" id="KW-1185">Reference proteome</keyword>